<reference evidence="1" key="1">
    <citation type="submission" date="2014-09" db="EMBL/GenBank/DDBJ databases">
        <authorList>
            <person name="Magalhaes I.L.F."/>
            <person name="Oliveira U."/>
            <person name="Santos F.R."/>
            <person name="Vidigal T.H.D.A."/>
            <person name="Brescovit A.D."/>
            <person name="Santos A.J."/>
        </authorList>
    </citation>
    <scope>NUCLEOTIDE SEQUENCE</scope>
    <source>
        <tissue evidence="1">Shoot tissue taken approximately 20 cm above the soil surface</tissue>
    </source>
</reference>
<proteinExistence type="predicted"/>
<sequence length="96" mass="10434">MGICTTQYNQNFETHPAPLLPRGSIQTSCGNCRRLSVTSSSSHPNLSRPSHRTQALLVCRRVPSLQWTHSHCSSGRAGLEFLSSYHSAGSVSALSH</sequence>
<accession>A0A0A9CKQ5</accession>
<evidence type="ECO:0000313" key="1">
    <source>
        <dbReference type="EMBL" id="JAD75033.1"/>
    </source>
</evidence>
<dbReference type="EMBL" id="GBRH01222862">
    <property type="protein sequence ID" value="JAD75033.1"/>
    <property type="molecule type" value="Transcribed_RNA"/>
</dbReference>
<dbReference type="AlphaFoldDB" id="A0A0A9CKQ5"/>
<name>A0A0A9CKQ5_ARUDO</name>
<organism evidence="1">
    <name type="scientific">Arundo donax</name>
    <name type="common">Giant reed</name>
    <name type="synonym">Donax arundinaceus</name>
    <dbReference type="NCBI Taxonomy" id="35708"/>
    <lineage>
        <taxon>Eukaryota</taxon>
        <taxon>Viridiplantae</taxon>
        <taxon>Streptophyta</taxon>
        <taxon>Embryophyta</taxon>
        <taxon>Tracheophyta</taxon>
        <taxon>Spermatophyta</taxon>
        <taxon>Magnoliopsida</taxon>
        <taxon>Liliopsida</taxon>
        <taxon>Poales</taxon>
        <taxon>Poaceae</taxon>
        <taxon>PACMAD clade</taxon>
        <taxon>Arundinoideae</taxon>
        <taxon>Arundineae</taxon>
        <taxon>Arundo</taxon>
    </lineage>
</organism>
<protein>
    <submittedName>
        <fullName evidence="1">Uncharacterized protein</fullName>
    </submittedName>
</protein>
<reference evidence="1" key="2">
    <citation type="journal article" date="2015" name="Data Brief">
        <title>Shoot transcriptome of the giant reed, Arundo donax.</title>
        <authorList>
            <person name="Barrero R.A."/>
            <person name="Guerrero F.D."/>
            <person name="Moolhuijzen P."/>
            <person name="Goolsby J.A."/>
            <person name="Tidwell J."/>
            <person name="Bellgard S.E."/>
            <person name="Bellgard M.I."/>
        </authorList>
    </citation>
    <scope>NUCLEOTIDE SEQUENCE</scope>
    <source>
        <tissue evidence="1">Shoot tissue taken approximately 20 cm above the soil surface</tissue>
    </source>
</reference>